<dbReference type="Gene3D" id="3.40.50.300">
    <property type="entry name" value="P-loop containing nucleotide triphosphate hydrolases"/>
    <property type="match status" value="1"/>
</dbReference>
<proteinExistence type="predicted"/>
<organism evidence="2">
    <name type="scientific">marine sediment metagenome</name>
    <dbReference type="NCBI Taxonomy" id="412755"/>
    <lineage>
        <taxon>unclassified sequences</taxon>
        <taxon>metagenomes</taxon>
        <taxon>ecological metagenomes</taxon>
    </lineage>
</organism>
<evidence type="ECO:0000313" key="2">
    <source>
        <dbReference type="EMBL" id="KKM63592.1"/>
    </source>
</evidence>
<gene>
    <name evidence="2" type="ORF">LCGC14_1509790</name>
</gene>
<dbReference type="SUPFAM" id="SSF52540">
    <property type="entry name" value="P-loop containing nucleoside triphosphate hydrolases"/>
    <property type="match status" value="1"/>
</dbReference>
<sequence>MKILKLTAENFKKLSAVEITPDGNVVVISGKNGAGKSSVLDAIEAALCGVV</sequence>
<feature type="non-terminal residue" evidence="2">
    <location>
        <position position="51"/>
    </location>
</feature>
<dbReference type="InterPro" id="IPR038729">
    <property type="entry name" value="Rad50/SbcC_AAA"/>
</dbReference>
<evidence type="ECO:0000259" key="1">
    <source>
        <dbReference type="Pfam" id="PF13476"/>
    </source>
</evidence>
<dbReference type="Pfam" id="PF13476">
    <property type="entry name" value="AAA_23"/>
    <property type="match status" value="1"/>
</dbReference>
<dbReference type="GO" id="GO:0016887">
    <property type="term" value="F:ATP hydrolysis activity"/>
    <property type="evidence" value="ECO:0007669"/>
    <property type="project" value="InterPro"/>
</dbReference>
<accession>A0A0F9M2V8</accession>
<dbReference type="AlphaFoldDB" id="A0A0F9M2V8"/>
<reference evidence="2" key="1">
    <citation type="journal article" date="2015" name="Nature">
        <title>Complex archaea that bridge the gap between prokaryotes and eukaryotes.</title>
        <authorList>
            <person name="Spang A."/>
            <person name="Saw J.H."/>
            <person name="Jorgensen S.L."/>
            <person name="Zaremba-Niedzwiedzka K."/>
            <person name="Martijn J."/>
            <person name="Lind A.E."/>
            <person name="van Eijk R."/>
            <person name="Schleper C."/>
            <person name="Guy L."/>
            <person name="Ettema T.J."/>
        </authorList>
    </citation>
    <scope>NUCLEOTIDE SEQUENCE</scope>
</reference>
<comment type="caution">
    <text evidence="2">The sequence shown here is derived from an EMBL/GenBank/DDBJ whole genome shotgun (WGS) entry which is preliminary data.</text>
</comment>
<feature type="domain" description="Rad50/SbcC-type AAA" evidence="1">
    <location>
        <begin position="5"/>
        <end position="49"/>
    </location>
</feature>
<dbReference type="GO" id="GO:0006302">
    <property type="term" value="P:double-strand break repair"/>
    <property type="evidence" value="ECO:0007669"/>
    <property type="project" value="InterPro"/>
</dbReference>
<protein>
    <recommendedName>
        <fullName evidence="1">Rad50/SbcC-type AAA domain-containing protein</fullName>
    </recommendedName>
</protein>
<name>A0A0F9M2V8_9ZZZZ</name>
<dbReference type="InterPro" id="IPR027417">
    <property type="entry name" value="P-loop_NTPase"/>
</dbReference>
<dbReference type="EMBL" id="LAZR01011068">
    <property type="protein sequence ID" value="KKM63592.1"/>
    <property type="molecule type" value="Genomic_DNA"/>
</dbReference>